<dbReference type="KEGG" id="ngg:RG540_PA13450"/>
<evidence type="ECO:0000313" key="3">
    <source>
        <dbReference type="Proteomes" id="UP000028181"/>
    </source>
</evidence>
<dbReference type="InterPro" id="IPR039422">
    <property type="entry name" value="MarR/SlyA-like"/>
</dbReference>
<feature type="domain" description="HTH marR-type" evidence="1">
    <location>
        <begin position="11"/>
        <end position="147"/>
    </location>
</feature>
<evidence type="ECO:0000259" key="1">
    <source>
        <dbReference type="PROSITE" id="PS50995"/>
    </source>
</evidence>
<dbReference type="SUPFAM" id="SSF46785">
    <property type="entry name" value="Winged helix' DNA-binding domain"/>
    <property type="match status" value="1"/>
</dbReference>
<gene>
    <name evidence="2" type="ORF">RG540_PA13450</name>
</gene>
<dbReference type="EMBL" id="HG938354">
    <property type="protein sequence ID" value="CDN52021.1"/>
    <property type="molecule type" value="Genomic_DNA"/>
</dbReference>
<dbReference type="PANTHER" id="PTHR33164">
    <property type="entry name" value="TRANSCRIPTIONAL REGULATOR, MARR FAMILY"/>
    <property type="match status" value="1"/>
</dbReference>
<accession>A0A068T1U0</accession>
<dbReference type="Gene3D" id="1.10.10.10">
    <property type="entry name" value="Winged helix-like DNA-binding domain superfamily/Winged helix DNA-binding domain"/>
    <property type="match status" value="1"/>
</dbReference>
<keyword evidence="3" id="KW-1185">Reference proteome</keyword>
<sequence length="147" mass="16414">MKKLSSLRQVDYETLADLRYALRQFMDFSASAAQVEGLPPQQHQALLAIKGNRNGKPMTVGMLAERLLIAPHTATELINRLVDGGLAARQVDQEDRRRQTVQLTDKAEELLGRLSKAHIVEIREMTPKLVALLSQLEKMPLASADDE</sequence>
<keyword evidence="2" id="KW-0614">Plasmid</keyword>
<dbReference type="InterPro" id="IPR036390">
    <property type="entry name" value="WH_DNA-bd_sf"/>
</dbReference>
<dbReference type="GeneID" id="24259875"/>
<dbReference type="Proteomes" id="UP000028181">
    <property type="component" value="Plasmid pHAMBI540a"/>
</dbReference>
<protein>
    <submittedName>
        <fullName evidence="2">Transcriptional regulator, MarR family</fullName>
    </submittedName>
</protein>
<dbReference type="PATRIC" id="fig|1028800.3.peg.5991"/>
<proteinExistence type="predicted"/>
<dbReference type="AlphaFoldDB" id="A0A068T1U0"/>
<evidence type="ECO:0000313" key="2">
    <source>
        <dbReference type="EMBL" id="CDN52021.1"/>
    </source>
</evidence>
<dbReference type="OrthoDB" id="9807800at2"/>
<organism evidence="2 3">
    <name type="scientific">Neorhizobium galegae bv. orientalis str. HAMBI 540</name>
    <dbReference type="NCBI Taxonomy" id="1028800"/>
    <lineage>
        <taxon>Bacteria</taxon>
        <taxon>Pseudomonadati</taxon>
        <taxon>Pseudomonadota</taxon>
        <taxon>Alphaproteobacteria</taxon>
        <taxon>Hyphomicrobiales</taxon>
        <taxon>Rhizobiaceae</taxon>
        <taxon>Rhizobium/Agrobacterium group</taxon>
        <taxon>Neorhizobium</taxon>
    </lineage>
</organism>
<reference evidence="3" key="1">
    <citation type="journal article" date="2014" name="BMC Genomics">
        <title>Genome sequencing of two Neorhizobium galegae strains reveals a noeT gene responsible for the unusual acetylation of the nodulation factors.</title>
        <authorList>
            <person name="Osterman J."/>
            <person name="Marsh J."/>
            <person name="Laine P.K."/>
            <person name="Zeng Z."/>
            <person name="Alatalo E."/>
            <person name="Sullivan J.T."/>
            <person name="Young J.P."/>
            <person name="Thomas-Oates J."/>
            <person name="Paulin L."/>
            <person name="Lindstrom K."/>
        </authorList>
    </citation>
    <scope>NUCLEOTIDE SEQUENCE [LARGE SCALE GENOMIC DNA]</scope>
    <source>
        <strain evidence="3">HAMBI 540</strain>
    </source>
</reference>
<dbReference type="PROSITE" id="PS50995">
    <property type="entry name" value="HTH_MARR_2"/>
    <property type="match status" value="1"/>
</dbReference>
<dbReference type="InterPro" id="IPR036388">
    <property type="entry name" value="WH-like_DNA-bd_sf"/>
</dbReference>
<dbReference type="RefSeq" id="WP_041365758.1">
    <property type="nucleotide sequence ID" value="NZ_HG938354.1"/>
</dbReference>
<geneLocation type="plasmid" evidence="3">
    <name>II</name>
</geneLocation>
<dbReference type="HOGENOM" id="CLU_120009_0_0_5"/>
<dbReference type="GO" id="GO:0003700">
    <property type="term" value="F:DNA-binding transcription factor activity"/>
    <property type="evidence" value="ECO:0007669"/>
    <property type="project" value="InterPro"/>
</dbReference>
<name>A0A068T1U0_NEOGA</name>
<dbReference type="Pfam" id="PF12802">
    <property type="entry name" value="MarR_2"/>
    <property type="match status" value="1"/>
</dbReference>
<dbReference type="eggNOG" id="COG1846">
    <property type="taxonomic scope" value="Bacteria"/>
</dbReference>
<dbReference type="PANTHER" id="PTHR33164:SF104">
    <property type="entry name" value="TRANSCRIPTIONAL REGULATORY PROTEIN"/>
    <property type="match status" value="1"/>
</dbReference>
<dbReference type="GO" id="GO:0006950">
    <property type="term" value="P:response to stress"/>
    <property type="evidence" value="ECO:0007669"/>
    <property type="project" value="TreeGrafter"/>
</dbReference>
<dbReference type="SMART" id="SM00347">
    <property type="entry name" value="HTH_MARR"/>
    <property type="match status" value="1"/>
</dbReference>
<dbReference type="InterPro" id="IPR000835">
    <property type="entry name" value="HTH_MarR-typ"/>
</dbReference>